<name>A0ABQ1VPK8_9BACL</name>
<organism evidence="1 2">
    <name type="scientific">Paenibacillus aceti</name>
    <dbReference type="NCBI Taxonomy" id="1820010"/>
    <lineage>
        <taxon>Bacteria</taxon>
        <taxon>Bacillati</taxon>
        <taxon>Bacillota</taxon>
        <taxon>Bacilli</taxon>
        <taxon>Bacillales</taxon>
        <taxon>Paenibacillaceae</taxon>
        <taxon>Paenibacillus</taxon>
    </lineage>
</organism>
<comment type="caution">
    <text evidence="1">The sequence shown here is derived from an EMBL/GenBank/DDBJ whole genome shotgun (WGS) entry which is preliminary data.</text>
</comment>
<proteinExistence type="predicted"/>
<accession>A0ABQ1VPK8</accession>
<gene>
    <name evidence="1" type="ORF">GCM10010913_04450</name>
</gene>
<evidence type="ECO:0000313" key="2">
    <source>
        <dbReference type="Proteomes" id="UP000608420"/>
    </source>
</evidence>
<dbReference type="EMBL" id="BMIW01000002">
    <property type="protein sequence ID" value="GGF86145.1"/>
    <property type="molecule type" value="Genomic_DNA"/>
</dbReference>
<reference evidence="2" key="1">
    <citation type="journal article" date="2019" name="Int. J. Syst. Evol. Microbiol.">
        <title>The Global Catalogue of Microorganisms (GCM) 10K type strain sequencing project: providing services to taxonomists for standard genome sequencing and annotation.</title>
        <authorList>
            <consortium name="The Broad Institute Genomics Platform"/>
            <consortium name="The Broad Institute Genome Sequencing Center for Infectious Disease"/>
            <person name="Wu L."/>
            <person name="Ma J."/>
        </authorList>
    </citation>
    <scope>NUCLEOTIDE SEQUENCE [LARGE SCALE GENOMIC DNA]</scope>
    <source>
        <strain evidence="2">CGMCC 1.15420</strain>
    </source>
</reference>
<keyword evidence="2" id="KW-1185">Reference proteome</keyword>
<evidence type="ECO:0000313" key="1">
    <source>
        <dbReference type="EMBL" id="GGF86145.1"/>
    </source>
</evidence>
<protein>
    <submittedName>
        <fullName evidence="1">Uncharacterized protein</fullName>
    </submittedName>
</protein>
<sequence>MTVASVPAGALVRALVRACTCADADAHVRTVLVCKCKSYTYFLE</sequence>
<dbReference type="Proteomes" id="UP000608420">
    <property type="component" value="Unassembled WGS sequence"/>
</dbReference>